<evidence type="ECO:0000256" key="3">
    <source>
        <dbReference type="ARBA" id="ARBA00022792"/>
    </source>
</evidence>
<keyword evidence="11" id="KW-1185">Reference proteome</keyword>
<dbReference type="OrthoDB" id="73691at2759"/>
<keyword evidence="3" id="KW-0999">Mitochondrion inner membrane</keyword>
<reference evidence="10" key="1">
    <citation type="submission" date="2021-06" db="EMBL/GenBank/DDBJ databases">
        <authorList>
            <person name="Kallberg Y."/>
            <person name="Tangrot J."/>
            <person name="Rosling A."/>
        </authorList>
    </citation>
    <scope>NUCLEOTIDE SEQUENCE</scope>
    <source>
        <strain evidence="10">BR232B</strain>
    </source>
</reference>
<evidence type="ECO:0000313" key="10">
    <source>
        <dbReference type="EMBL" id="CAG8456907.1"/>
    </source>
</evidence>
<comment type="caution">
    <text evidence="10">The sequence shown here is derived from an EMBL/GenBank/DDBJ whole genome shotgun (WGS) entry which is preliminary data.</text>
</comment>
<dbReference type="Pfam" id="PF07766">
    <property type="entry name" value="LETM1_RBD"/>
    <property type="match status" value="1"/>
</dbReference>
<dbReference type="GO" id="GO:0005743">
    <property type="term" value="C:mitochondrial inner membrane"/>
    <property type="evidence" value="ECO:0007669"/>
    <property type="project" value="UniProtKB-SubCell"/>
</dbReference>
<dbReference type="GO" id="GO:0043022">
    <property type="term" value="F:ribosome binding"/>
    <property type="evidence" value="ECO:0007669"/>
    <property type="project" value="InterPro"/>
</dbReference>
<keyword evidence="4 8" id="KW-1133">Transmembrane helix</keyword>
<protein>
    <submittedName>
        <fullName evidence="10">1646_t:CDS:1</fullName>
    </submittedName>
</protein>
<dbReference type="AlphaFoldDB" id="A0A9N8VR36"/>
<evidence type="ECO:0000256" key="4">
    <source>
        <dbReference type="ARBA" id="ARBA00022989"/>
    </source>
</evidence>
<evidence type="ECO:0000256" key="5">
    <source>
        <dbReference type="ARBA" id="ARBA00023128"/>
    </source>
</evidence>
<evidence type="ECO:0000256" key="2">
    <source>
        <dbReference type="ARBA" id="ARBA00022692"/>
    </source>
</evidence>
<dbReference type="PROSITE" id="PS51758">
    <property type="entry name" value="LETM1_RBD"/>
    <property type="match status" value="1"/>
</dbReference>
<keyword evidence="2 8" id="KW-0812">Transmembrane</keyword>
<dbReference type="InterPro" id="IPR044202">
    <property type="entry name" value="LETM1/MDM38-like"/>
</dbReference>
<keyword evidence="6 8" id="KW-0472">Membrane</keyword>
<dbReference type="GO" id="GO:0030003">
    <property type="term" value="P:intracellular monoatomic cation homeostasis"/>
    <property type="evidence" value="ECO:0007669"/>
    <property type="project" value="TreeGrafter"/>
</dbReference>
<dbReference type="Proteomes" id="UP000789739">
    <property type="component" value="Unassembled WGS sequence"/>
</dbReference>
<evidence type="ECO:0000256" key="7">
    <source>
        <dbReference type="PROSITE-ProRule" id="PRU01094"/>
    </source>
</evidence>
<dbReference type="PANTHER" id="PTHR14009">
    <property type="entry name" value="LEUCINE ZIPPER-EF-HAND CONTAINING TRANSMEMBRANE PROTEIN"/>
    <property type="match status" value="1"/>
</dbReference>
<evidence type="ECO:0000256" key="6">
    <source>
        <dbReference type="ARBA" id="ARBA00023136"/>
    </source>
</evidence>
<sequence length="316" mass="36883">MHREALHQHLVNIRLLPGRKYIKGPNTITLPSRFYTTNSPTNDPSTDKKKKGYFTRAKEMAIFYKNGIKQLFANYRLSAALTRKFRKEFSDLNRREIHLIRTTRRDMKRLLPFGLILFIIPEAIPFAIFFAPGLIPSTCILPAQLEKRRRKIHETRQAICDKLLATSDAIARKDFQDISSVIRLSRQIGDKLYLAKFPKQLLVDLCRFMGLSRFGTKNMLKRRLENRLDYLFGDDMLIAKEGIKTLTLDELKQASEERGIKSVDIPDNQLRLALQHWIALHLHQNPEIQDELLLFSRTFLYNAKYQQRNSDVIAIT</sequence>
<comment type="subcellular location">
    <subcellularLocation>
        <location evidence="1">Mitochondrion inner membrane</location>
        <topology evidence="1">Single-pass membrane protein</topology>
    </subcellularLocation>
</comment>
<keyword evidence="5 7" id="KW-0496">Mitochondrion</keyword>
<name>A0A9N8VR36_9GLOM</name>
<dbReference type="InterPro" id="IPR033122">
    <property type="entry name" value="LETM1-like_RBD"/>
</dbReference>
<dbReference type="EMBL" id="CAJVPI010000017">
    <property type="protein sequence ID" value="CAG8456907.1"/>
    <property type="molecule type" value="Genomic_DNA"/>
</dbReference>
<feature type="transmembrane region" description="Helical" evidence="8">
    <location>
        <begin position="110"/>
        <end position="135"/>
    </location>
</feature>
<organism evidence="10 11">
    <name type="scientific">Paraglomus brasilianum</name>
    <dbReference type="NCBI Taxonomy" id="144538"/>
    <lineage>
        <taxon>Eukaryota</taxon>
        <taxon>Fungi</taxon>
        <taxon>Fungi incertae sedis</taxon>
        <taxon>Mucoromycota</taxon>
        <taxon>Glomeromycotina</taxon>
        <taxon>Glomeromycetes</taxon>
        <taxon>Paraglomerales</taxon>
        <taxon>Paraglomeraceae</taxon>
        <taxon>Paraglomus</taxon>
    </lineage>
</organism>
<evidence type="ECO:0000313" key="11">
    <source>
        <dbReference type="Proteomes" id="UP000789739"/>
    </source>
</evidence>
<evidence type="ECO:0000256" key="8">
    <source>
        <dbReference type="SAM" id="Phobius"/>
    </source>
</evidence>
<gene>
    <name evidence="10" type="ORF">PBRASI_LOCUS367</name>
</gene>
<dbReference type="PANTHER" id="PTHR14009:SF6">
    <property type="entry name" value="LETM1 RBD DOMAIN-CONTAINING PROTEIN"/>
    <property type="match status" value="1"/>
</dbReference>
<evidence type="ECO:0000256" key="1">
    <source>
        <dbReference type="ARBA" id="ARBA00004434"/>
    </source>
</evidence>
<evidence type="ECO:0000259" key="9">
    <source>
        <dbReference type="PROSITE" id="PS51758"/>
    </source>
</evidence>
<accession>A0A9N8VR36</accession>
<proteinExistence type="predicted"/>
<feature type="domain" description="Letm1 RBD" evidence="9">
    <location>
        <begin position="104"/>
        <end position="316"/>
    </location>
</feature>